<protein>
    <recommendedName>
        <fullName evidence="4">PepSY-associated TM helix</fullName>
    </recommendedName>
</protein>
<dbReference type="PANTHER" id="PTHR34219:SF6">
    <property type="entry name" value="BLR3280 PROTEIN"/>
    <property type="match status" value="1"/>
</dbReference>
<dbReference type="Pfam" id="PF03929">
    <property type="entry name" value="PepSY_TM"/>
    <property type="match status" value="1"/>
</dbReference>
<evidence type="ECO:0008006" key="4">
    <source>
        <dbReference type="Google" id="ProtNLM"/>
    </source>
</evidence>
<feature type="transmembrane region" description="Helical" evidence="1">
    <location>
        <begin position="204"/>
        <end position="224"/>
    </location>
</feature>
<dbReference type="AlphaFoldDB" id="A0A1B2ACG1"/>
<dbReference type="PANTHER" id="PTHR34219">
    <property type="entry name" value="IRON-REGULATED INNER MEMBRANE PROTEIN-RELATED"/>
    <property type="match status" value="1"/>
</dbReference>
<evidence type="ECO:0000313" key="3">
    <source>
        <dbReference type="Proteomes" id="UP000092932"/>
    </source>
</evidence>
<evidence type="ECO:0000256" key="1">
    <source>
        <dbReference type="SAM" id="Phobius"/>
    </source>
</evidence>
<dbReference type="OrthoDB" id="9806195at2"/>
<reference evidence="2 3" key="1">
    <citation type="submission" date="2016-07" db="EMBL/GenBank/DDBJ databases">
        <title>Complete genome sequence of Altererythrobacter dongtanensis KCTC 22672, a type strain with esterase isolated from tidal flat.</title>
        <authorList>
            <person name="Cheng H."/>
            <person name="Wu Y.-H."/>
            <person name="Zhou P."/>
            <person name="Huo Y.-Y."/>
            <person name="Wang C.-S."/>
            <person name="Xu X.-W."/>
        </authorList>
    </citation>
    <scope>NUCLEOTIDE SEQUENCE [LARGE SCALE GENOMIC DNA]</scope>
    <source>
        <strain evidence="2 3">KCTC 22672</strain>
    </source>
</reference>
<feature type="transmembrane region" description="Helical" evidence="1">
    <location>
        <begin position="15"/>
        <end position="37"/>
    </location>
</feature>
<dbReference type="InterPro" id="IPR005625">
    <property type="entry name" value="PepSY-ass_TM"/>
</dbReference>
<keyword evidence="1" id="KW-0472">Membrane</keyword>
<sequence>MARGRWMQRYARWHIWLGWLVAIPMVLWTVSGLIMVAKPIEEVRGSDLRIEPDERPALKGNPRPIPFLLDGSPQVVELRSFVQRGRAVTLATAPDGRVSRYDAETGEAIPSLDEQEAREAIAASIKGGDKIAAMRSFEPNEVPFDFRRPSPVWQATLKDGTRVYINRDSGEIEAVRTRWWRFYDFMWGLHIMDTETREQPHNPLTIGFGSLALLGSLLGTILLFRRRKARVKA</sequence>
<evidence type="ECO:0000313" key="2">
    <source>
        <dbReference type="EMBL" id="ANY19827.1"/>
    </source>
</evidence>
<gene>
    <name evidence="2" type="ORF">A6F68_01310</name>
</gene>
<dbReference type="Proteomes" id="UP000092932">
    <property type="component" value="Chromosome"/>
</dbReference>
<dbReference type="EMBL" id="CP016591">
    <property type="protein sequence ID" value="ANY19827.1"/>
    <property type="molecule type" value="Genomic_DNA"/>
</dbReference>
<keyword evidence="1" id="KW-1133">Transmembrane helix</keyword>
<dbReference type="STRING" id="692370.A6F68_01310"/>
<dbReference type="PATRIC" id="fig|692370.5.peg.1324"/>
<keyword evidence="3" id="KW-1185">Reference proteome</keyword>
<proteinExistence type="predicted"/>
<dbReference type="KEGG" id="ado:A6F68_01310"/>
<accession>A0A1B2ACG1</accession>
<name>A0A1B2ACG1_9SPHN</name>
<organism evidence="2 3">
    <name type="scientific">Tsuneonella dongtanensis</name>
    <dbReference type="NCBI Taxonomy" id="692370"/>
    <lineage>
        <taxon>Bacteria</taxon>
        <taxon>Pseudomonadati</taxon>
        <taxon>Pseudomonadota</taxon>
        <taxon>Alphaproteobacteria</taxon>
        <taxon>Sphingomonadales</taxon>
        <taxon>Erythrobacteraceae</taxon>
        <taxon>Tsuneonella</taxon>
    </lineage>
</organism>
<dbReference type="RefSeq" id="WP_067677530.1">
    <property type="nucleotide sequence ID" value="NZ_CP016591.1"/>
</dbReference>
<keyword evidence="1" id="KW-0812">Transmembrane</keyword>